<feature type="region of interest" description="Disordered" evidence="1">
    <location>
        <begin position="78"/>
        <end position="246"/>
    </location>
</feature>
<gene>
    <name evidence="2" type="ORF">Taro_038448</name>
</gene>
<evidence type="ECO:0000256" key="1">
    <source>
        <dbReference type="SAM" id="MobiDB-lite"/>
    </source>
</evidence>
<organism evidence="2 3">
    <name type="scientific">Colocasia esculenta</name>
    <name type="common">Wild taro</name>
    <name type="synonym">Arum esculentum</name>
    <dbReference type="NCBI Taxonomy" id="4460"/>
    <lineage>
        <taxon>Eukaryota</taxon>
        <taxon>Viridiplantae</taxon>
        <taxon>Streptophyta</taxon>
        <taxon>Embryophyta</taxon>
        <taxon>Tracheophyta</taxon>
        <taxon>Spermatophyta</taxon>
        <taxon>Magnoliopsida</taxon>
        <taxon>Liliopsida</taxon>
        <taxon>Araceae</taxon>
        <taxon>Aroideae</taxon>
        <taxon>Colocasieae</taxon>
        <taxon>Colocasia</taxon>
    </lineage>
</organism>
<evidence type="ECO:0000313" key="3">
    <source>
        <dbReference type="Proteomes" id="UP000652761"/>
    </source>
</evidence>
<dbReference type="AlphaFoldDB" id="A0A843WDX4"/>
<feature type="compositionally biased region" description="Polar residues" evidence="1">
    <location>
        <begin position="237"/>
        <end position="246"/>
    </location>
</feature>
<proteinExistence type="predicted"/>
<protein>
    <submittedName>
        <fullName evidence="2">Uncharacterized protein</fullName>
    </submittedName>
</protein>
<feature type="compositionally biased region" description="Basic residues" evidence="1">
    <location>
        <begin position="209"/>
        <end position="226"/>
    </location>
</feature>
<name>A0A843WDX4_COLES</name>
<feature type="region of interest" description="Disordered" evidence="1">
    <location>
        <begin position="1"/>
        <end position="23"/>
    </location>
</feature>
<feature type="compositionally biased region" description="Polar residues" evidence="1">
    <location>
        <begin position="1"/>
        <end position="10"/>
    </location>
</feature>
<feature type="compositionally biased region" description="Polar residues" evidence="1">
    <location>
        <begin position="78"/>
        <end position="101"/>
    </location>
</feature>
<accession>A0A843WDX4</accession>
<comment type="caution">
    <text evidence="2">The sequence shown here is derived from an EMBL/GenBank/DDBJ whole genome shotgun (WGS) entry which is preliminary data.</text>
</comment>
<sequence>MPNSLTTINPRDNGRPGGVQGAVSPSVVKEDLELFPFGCEGRPGGVQGAISPSVVKEDLVGYPGWCYFPSGVKEDQLSWTHSPPPLGSSTGQQNPLAQTCGSWLPRRSGPPRNDGVNDRGALVLVHQTERDATSTANQRAAPESTLLGQEVRAIAGETTLPGAPVERRLPGPAARPIGPGDPGRFPSAATSVPGVWPSLRRSQAQRWRAQGRPRSRQQEPRRRRRGEHVDGSPPATGRTSSYGSLCSGTRIVREPWLSPIPTDSAKSVEVISHLGRSQADLHLKEGKKVVGSGQIPTKPKWNQGGPVEEPGRTL</sequence>
<evidence type="ECO:0000313" key="2">
    <source>
        <dbReference type="EMBL" id="MQM05637.1"/>
    </source>
</evidence>
<keyword evidence="3" id="KW-1185">Reference proteome</keyword>
<reference evidence="2" key="1">
    <citation type="submission" date="2017-07" db="EMBL/GenBank/DDBJ databases">
        <title>Taro Niue Genome Assembly and Annotation.</title>
        <authorList>
            <person name="Atibalentja N."/>
            <person name="Keating K."/>
            <person name="Fields C.J."/>
        </authorList>
    </citation>
    <scope>NUCLEOTIDE SEQUENCE</scope>
    <source>
        <strain evidence="2">Niue_2</strain>
        <tissue evidence="2">Leaf</tissue>
    </source>
</reference>
<dbReference type="EMBL" id="NMUH01003449">
    <property type="protein sequence ID" value="MQM05637.1"/>
    <property type="molecule type" value="Genomic_DNA"/>
</dbReference>
<dbReference type="Proteomes" id="UP000652761">
    <property type="component" value="Unassembled WGS sequence"/>
</dbReference>
<feature type="region of interest" description="Disordered" evidence="1">
    <location>
        <begin position="282"/>
        <end position="314"/>
    </location>
</feature>